<gene>
    <name evidence="1" type="ORF">Aru02nite_28260</name>
</gene>
<organism evidence="1 2">
    <name type="scientific">Actinocatenispora rupis</name>
    <dbReference type="NCBI Taxonomy" id="519421"/>
    <lineage>
        <taxon>Bacteria</taxon>
        <taxon>Bacillati</taxon>
        <taxon>Actinomycetota</taxon>
        <taxon>Actinomycetes</taxon>
        <taxon>Micromonosporales</taxon>
        <taxon>Micromonosporaceae</taxon>
        <taxon>Actinocatenispora</taxon>
    </lineage>
</organism>
<reference evidence="1" key="1">
    <citation type="submission" date="2021-01" db="EMBL/GenBank/DDBJ databases">
        <title>Whole genome shotgun sequence of Actinocatenispora rupis NBRC 107355.</title>
        <authorList>
            <person name="Komaki H."/>
            <person name="Tamura T."/>
        </authorList>
    </citation>
    <scope>NUCLEOTIDE SEQUENCE</scope>
    <source>
        <strain evidence="1">NBRC 107355</strain>
    </source>
</reference>
<sequence>MPRVETAVPGRRSPGTVPGVRVLGIDVDDVLLGRWRGWLMPARQPYRVPPGLARELAWRTGRTC</sequence>
<comment type="caution">
    <text evidence="1">The sequence shown here is derived from an EMBL/GenBank/DDBJ whole genome shotgun (WGS) entry which is preliminary data.</text>
</comment>
<dbReference type="AlphaFoldDB" id="A0A8J3J873"/>
<evidence type="ECO:0000313" key="1">
    <source>
        <dbReference type="EMBL" id="GID11937.1"/>
    </source>
</evidence>
<dbReference type="EMBL" id="BOMB01000015">
    <property type="protein sequence ID" value="GID11937.1"/>
    <property type="molecule type" value="Genomic_DNA"/>
</dbReference>
<keyword evidence="2" id="KW-1185">Reference proteome</keyword>
<name>A0A8J3J873_9ACTN</name>
<dbReference type="Proteomes" id="UP000612808">
    <property type="component" value="Unassembled WGS sequence"/>
</dbReference>
<protein>
    <submittedName>
        <fullName evidence="1">Uncharacterized protein</fullName>
    </submittedName>
</protein>
<proteinExistence type="predicted"/>
<accession>A0A8J3J873</accession>
<evidence type="ECO:0000313" key="2">
    <source>
        <dbReference type="Proteomes" id="UP000612808"/>
    </source>
</evidence>